<evidence type="ECO:0000256" key="6">
    <source>
        <dbReference type="ARBA" id="ARBA00023316"/>
    </source>
</evidence>
<feature type="binding site" evidence="8">
    <location>
        <begin position="42"/>
        <end position="43"/>
    </location>
    <ligand>
        <name>substrate</name>
    </ligand>
</feature>
<feature type="active site" description="Proton donor/acceptor" evidence="8">
    <location>
        <position position="184"/>
    </location>
</feature>
<dbReference type="InterPro" id="IPR015942">
    <property type="entry name" value="Asp/Glu/hydantoin_racemase"/>
</dbReference>
<dbReference type="Proteomes" id="UP000034611">
    <property type="component" value="Unassembled WGS sequence"/>
</dbReference>
<dbReference type="NCBIfam" id="TIGR00067">
    <property type="entry name" value="glut_race"/>
    <property type="match status" value="1"/>
</dbReference>
<dbReference type="Gene3D" id="3.40.50.1860">
    <property type="match status" value="2"/>
</dbReference>
<dbReference type="EC" id="5.1.1.3" evidence="2 8"/>
<dbReference type="EMBL" id="LCEY01000017">
    <property type="protein sequence ID" value="KKS80447.1"/>
    <property type="molecule type" value="Genomic_DNA"/>
</dbReference>
<dbReference type="GO" id="GO:0071555">
    <property type="term" value="P:cell wall organization"/>
    <property type="evidence" value="ECO:0007669"/>
    <property type="project" value="UniProtKB-KW"/>
</dbReference>
<reference evidence="9 10" key="1">
    <citation type="journal article" date="2015" name="Nature">
        <title>rRNA introns, odd ribosomes, and small enigmatic genomes across a large radiation of phyla.</title>
        <authorList>
            <person name="Brown C.T."/>
            <person name="Hug L.A."/>
            <person name="Thomas B.C."/>
            <person name="Sharon I."/>
            <person name="Castelle C.J."/>
            <person name="Singh A."/>
            <person name="Wilkins M.J."/>
            <person name="Williams K.H."/>
            <person name="Banfield J.F."/>
        </authorList>
    </citation>
    <scope>NUCLEOTIDE SEQUENCE [LARGE SCALE GENOMIC DNA]</scope>
</reference>
<dbReference type="InterPro" id="IPR018187">
    <property type="entry name" value="Asp/Glu_racemase_AS_1"/>
</dbReference>
<dbReference type="InterPro" id="IPR001920">
    <property type="entry name" value="Asp/Glu_race"/>
</dbReference>
<comment type="pathway">
    <text evidence="8">Cell wall biogenesis; peptidoglycan biosynthesis.</text>
</comment>
<name>A0A0G1C4G1_9BACT</name>
<keyword evidence="6 8" id="KW-0961">Cell wall biogenesis/degradation</keyword>
<organism evidence="9 10">
    <name type="scientific">Candidatus Woesebacteria bacterium GW2011_GWC1_43_10b</name>
    <dbReference type="NCBI Taxonomy" id="1618585"/>
    <lineage>
        <taxon>Bacteria</taxon>
        <taxon>Candidatus Woeseibacteriota</taxon>
    </lineage>
</organism>
<feature type="binding site" evidence="8">
    <location>
        <begin position="185"/>
        <end position="186"/>
    </location>
    <ligand>
        <name>substrate</name>
    </ligand>
</feature>
<keyword evidence="5 8" id="KW-0413">Isomerase</keyword>
<dbReference type="PATRIC" id="fig|1618585.3.peg.222"/>
<dbReference type="HAMAP" id="MF_00258">
    <property type="entry name" value="Glu_racemase"/>
    <property type="match status" value="1"/>
</dbReference>
<gene>
    <name evidence="8" type="primary">murI</name>
    <name evidence="9" type="ORF">UV56_C0017G0002</name>
</gene>
<dbReference type="PANTHER" id="PTHR21198">
    <property type="entry name" value="GLUTAMATE RACEMASE"/>
    <property type="match status" value="1"/>
</dbReference>
<dbReference type="PROSITE" id="PS00924">
    <property type="entry name" value="ASP_GLU_RACEMASE_2"/>
    <property type="match status" value="1"/>
</dbReference>
<evidence type="ECO:0000313" key="10">
    <source>
        <dbReference type="Proteomes" id="UP000034611"/>
    </source>
</evidence>
<evidence type="ECO:0000256" key="4">
    <source>
        <dbReference type="ARBA" id="ARBA00022984"/>
    </source>
</evidence>
<dbReference type="GO" id="GO:0008881">
    <property type="term" value="F:glutamate racemase activity"/>
    <property type="evidence" value="ECO:0007669"/>
    <property type="project" value="UniProtKB-UniRule"/>
</dbReference>
<feature type="binding site" evidence="8">
    <location>
        <begin position="10"/>
        <end position="11"/>
    </location>
    <ligand>
        <name>substrate</name>
    </ligand>
</feature>
<evidence type="ECO:0000256" key="1">
    <source>
        <dbReference type="ARBA" id="ARBA00001602"/>
    </source>
</evidence>
<accession>A0A0G1C4G1</accession>
<comment type="function">
    <text evidence="8">Provides the (R)-glutamate required for cell wall biosynthesis.</text>
</comment>
<feature type="binding site" evidence="8">
    <location>
        <begin position="74"/>
        <end position="75"/>
    </location>
    <ligand>
        <name>substrate</name>
    </ligand>
</feature>
<keyword evidence="3 8" id="KW-0133">Cell shape</keyword>
<evidence type="ECO:0000256" key="8">
    <source>
        <dbReference type="HAMAP-Rule" id="MF_00258"/>
    </source>
</evidence>
<evidence type="ECO:0000256" key="5">
    <source>
        <dbReference type="ARBA" id="ARBA00023235"/>
    </source>
</evidence>
<keyword evidence="4 8" id="KW-0573">Peptidoglycan synthesis</keyword>
<comment type="catalytic activity">
    <reaction evidence="1 8">
        <text>L-glutamate = D-glutamate</text>
        <dbReference type="Rhea" id="RHEA:12813"/>
        <dbReference type="ChEBI" id="CHEBI:29985"/>
        <dbReference type="ChEBI" id="CHEBI:29986"/>
        <dbReference type="EC" id="5.1.1.3"/>
    </reaction>
</comment>
<dbReference type="PANTHER" id="PTHR21198:SF2">
    <property type="entry name" value="GLUTAMATE RACEMASE"/>
    <property type="match status" value="1"/>
</dbReference>
<dbReference type="InterPro" id="IPR004391">
    <property type="entry name" value="Glu_race"/>
</dbReference>
<dbReference type="SUPFAM" id="SSF53681">
    <property type="entry name" value="Aspartate/glutamate racemase"/>
    <property type="match status" value="2"/>
</dbReference>
<dbReference type="AlphaFoldDB" id="A0A0G1C4G1"/>
<protein>
    <recommendedName>
        <fullName evidence="7 8">Glutamate racemase</fullName>
        <ecNumber evidence="2 8">5.1.1.3</ecNumber>
    </recommendedName>
</protein>
<proteinExistence type="inferred from homology"/>
<dbReference type="UniPathway" id="UPA00219"/>
<evidence type="ECO:0000313" key="9">
    <source>
        <dbReference type="EMBL" id="KKS80447.1"/>
    </source>
</evidence>
<comment type="caution">
    <text evidence="9">The sequence shown here is derived from an EMBL/GenBank/DDBJ whole genome shotgun (WGS) entry which is preliminary data.</text>
</comment>
<sequence length="267" mass="29420">MDIRPIGVFDSGLGGLTAVKEIQKRLPHEDIIYLGDTARVPYGTRSKEVVTKFSLQDAYFLAGQGVKCIVIACNTASSFSYQDVKKKMAIPIFDVIGPGAADAVRKSRNNKIGVIGTQGTVASNSYKKAINKYAPKAKVINQVCSLFVPFIESGEIKGNLIELLIDKYLKGMRIGKVDTLVLGCTHYPILEKSLKRFMGKDVQIVNPAIELSKRILLFLEKKNLSTNKTKIGSVKYFLTDVTPETEKVAEMFLGKKLTSPIKKVNLD</sequence>
<comment type="similarity">
    <text evidence="8">Belongs to the aspartate/glutamate racemases family.</text>
</comment>
<evidence type="ECO:0000256" key="3">
    <source>
        <dbReference type="ARBA" id="ARBA00022960"/>
    </source>
</evidence>
<dbReference type="FunFam" id="3.40.50.1860:FF:000002">
    <property type="entry name" value="Glutamate racemase"/>
    <property type="match status" value="1"/>
</dbReference>
<evidence type="ECO:0000256" key="2">
    <source>
        <dbReference type="ARBA" id="ARBA00013090"/>
    </source>
</evidence>
<evidence type="ECO:0000256" key="7">
    <source>
        <dbReference type="ARBA" id="ARBA00070053"/>
    </source>
</evidence>
<dbReference type="InterPro" id="IPR033134">
    <property type="entry name" value="Asp/Glu_racemase_AS_2"/>
</dbReference>
<dbReference type="GO" id="GO:0009252">
    <property type="term" value="P:peptidoglycan biosynthetic process"/>
    <property type="evidence" value="ECO:0007669"/>
    <property type="project" value="UniProtKB-UniRule"/>
</dbReference>
<dbReference type="Pfam" id="PF01177">
    <property type="entry name" value="Asp_Glu_race"/>
    <property type="match status" value="1"/>
</dbReference>
<feature type="active site" description="Proton donor/acceptor" evidence="8">
    <location>
        <position position="73"/>
    </location>
</feature>
<dbReference type="PROSITE" id="PS00923">
    <property type="entry name" value="ASP_GLU_RACEMASE_1"/>
    <property type="match status" value="1"/>
</dbReference>
<dbReference type="GO" id="GO:0008360">
    <property type="term" value="P:regulation of cell shape"/>
    <property type="evidence" value="ECO:0007669"/>
    <property type="project" value="UniProtKB-KW"/>
</dbReference>